<dbReference type="InterPro" id="IPR006130">
    <property type="entry name" value="Asp/Orn_carbamoylTrfase"/>
</dbReference>
<feature type="binding site" evidence="7">
    <location>
        <position position="269"/>
    </location>
    <ligand>
        <name>carbamoyl phosphate</name>
        <dbReference type="ChEBI" id="CHEBI:58228"/>
    </ligand>
</feature>
<dbReference type="GO" id="GO:0006207">
    <property type="term" value="P:'de novo' pyrimidine nucleobase biosynthetic process"/>
    <property type="evidence" value="ECO:0007669"/>
    <property type="project" value="InterPro"/>
</dbReference>
<accession>A0A0D8IE02</accession>
<feature type="binding site" evidence="7">
    <location>
        <position position="229"/>
    </location>
    <ligand>
        <name>L-aspartate</name>
        <dbReference type="ChEBI" id="CHEBI:29991"/>
    </ligand>
</feature>
<evidence type="ECO:0000256" key="7">
    <source>
        <dbReference type="HAMAP-Rule" id="MF_00001"/>
    </source>
</evidence>
<feature type="binding site" evidence="7">
    <location>
        <position position="105"/>
    </location>
    <ligand>
        <name>carbamoyl phosphate</name>
        <dbReference type="ChEBI" id="CHEBI:58228"/>
    </ligand>
</feature>
<feature type="binding site" evidence="7">
    <location>
        <position position="55"/>
    </location>
    <ligand>
        <name>carbamoyl phosphate</name>
        <dbReference type="ChEBI" id="CHEBI:58228"/>
    </ligand>
</feature>
<evidence type="ECO:0000256" key="1">
    <source>
        <dbReference type="ARBA" id="ARBA00004852"/>
    </source>
</evidence>
<evidence type="ECO:0000256" key="6">
    <source>
        <dbReference type="ARBA" id="ARBA00048859"/>
    </source>
</evidence>
<dbReference type="InterPro" id="IPR006132">
    <property type="entry name" value="Asp/Orn_carbamoyltranf_P-bd"/>
</dbReference>
<name>A0A0D8IE02_9CLOT</name>
<protein>
    <recommendedName>
        <fullName evidence="7">Aspartate carbamoyltransferase</fullName>
        <ecNumber evidence="7">2.1.3.2</ecNumber>
    </recommendedName>
    <alternativeName>
        <fullName evidence="7">Aspartate transcarbamylase</fullName>
        <shortName evidence="7">ATCase</shortName>
    </alternativeName>
</protein>
<dbReference type="GO" id="GO:0044205">
    <property type="term" value="P:'de novo' UMP biosynthetic process"/>
    <property type="evidence" value="ECO:0007669"/>
    <property type="project" value="UniProtKB-UniRule"/>
</dbReference>
<proteinExistence type="inferred from homology"/>
<dbReference type="AlphaFoldDB" id="A0A0D8IE02"/>
<reference evidence="8 9" key="1">
    <citation type="submission" date="2014-10" db="EMBL/GenBank/DDBJ databases">
        <title>Genome sequence of Clostridium aceticum DSM 1496.</title>
        <authorList>
            <person name="Poehlein A."/>
            <person name="Schiel-Bengelsdorf B."/>
            <person name="Gottschalk G."/>
            <person name="Duerre P."/>
            <person name="Daniel R."/>
        </authorList>
    </citation>
    <scope>NUCLEOTIDE SEQUENCE [LARGE SCALE GENOMIC DNA]</scope>
    <source>
        <strain evidence="8 9">DSM 1496</strain>
    </source>
</reference>
<feature type="binding site" evidence="7">
    <location>
        <position position="133"/>
    </location>
    <ligand>
        <name>carbamoyl phosphate</name>
        <dbReference type="ChEBI" id="CHEBI:58228"/>
    </ligand>
</feature>
<dbReference type="GO" id="GO:0016597">
    <property type="term" value="F:amino acid binding"/>
    <property type="evidence" value="ECO:0007669"/>
    <property type="project" value="InterPro"/>
</dbReference>
<dbReference type="UniPathway" id="UPA00070">
    <property type="reaction ID" value="UER00116"/>
</dbReference>
<evidence type="ECO:0000313" key="8">
    <source>
        <dbReference type="EMBL" id="AKL94085.1"/>
    </source>
</evidence>
<dbReference type="InterPro" id="IPR036901">
    <property type="entry name" value="Asp/Orn_carbamoylTrfase_sf"/>
</dbReference>
<sequence length="311" mass="35357">MSLQGRHLIDPNDLTLEEIQRIIDLGLNIYHHPAQYAEICKGKILGTLFYESSTRTRLSFESAMLRMGGNILGFSDAATSSVQKGESIADTIRVLDDYADILVMRHPREGAPKLASQYATVPIINGGDGGHQHPTQTLTDLITIQYYKGEIKNLKVAFCGDLLFGRTVHSLLKTLSRYPNISFVLISPPELKIPYHLKSEILQNHDVEIIETHCLETYMKEIDILYMTRIQKERFFNEEDYIKLKDSYILNKEKLVPAKEELLVLHPLPRVNEISYDVDDDPRGKYFEQAKLGVYARMALMALLLGVVESC</sequence>
<dbReference type="PROSITE" id="PS00097">
    <property type="entry name" value="CARBAMOYLTRANSFERASE"/>
    <property type="match status" value="1"/>
</dbReference>
<dbReference type="Gene3D" id="3.40.50.1370">
    <property type="entry name" value="Aspartate/ornithine carbamoyltransferase"/>
    <property type="match status" value="2"/>
</dbReference>
<evidence type="ECO:0000256" key="4">
    <source>
        <dbReference type="ARBA" id="ARBA00022975"/>
    </source>
</evidence>
<dbReference type="HAMAP" id="MF_00001">
    <property type="entry name" value="Asp_carb_tr"/>
    <property type="match status" value="1"/>
</dbReference>
<comment type="function">
    <text evidence="5 7">Catalyzes the condensation of carbamoyl phosphate and aspartate to form carbamoyl aspartate and inorganic phosphate, the committed step in the de novo pyrimidine nucleotide biosynthesis pathway.</text>
</comment>
<dbReference type="EC" id="2.1.3.2" evidence="7"/>
<dbReference type="InterPro" id="IPR006131">
    <property type="entry name" value="Asp_carbamoyltransf_Asp/Orn-bd"/>
</dbReference>
<organism evidence="8 9">
    <name type="scientific">Clostridium aceticum</name>
    <dbReference type="NCBI Taxonomy" id="84022"/>
    <lineage>
        <taxon>Bacteria</taxon>
        <taxon>Bacillati</taxon>
        <taxon>Bacillota</taxon>
        <taxon>Clostridia</taxon>
        <taxon>Eubacteriales</taxon>
        <taxon>Clostridiaceae</taxon>
        <taxon>Clostridium</taxon>
    </lineage>
</organism>
<dbReference type="InterPro" id="IPR002082">
    <property type="entry name" value="Asp_carbamoyltransf"/>
</dbReference>
<evidence type="ECO:0000256" key="2">
    <source>
        <dbReference type="ARBA" id="ARBA00008896"/>
    </source>
</evidence>
<dbReference type="PRINTS" id="PR00101">
    <property type="entry name" value="ATCASE"/>
</dbReference>
<dbReference type="PRINTS" id="PR00100">
    <property type="entry name" value="AOTCASE"/>
</dbReference>
<dbReference type="SUPFAM" id="SSF53671">
    <property type="entry name" value="Aspartate/ornithine carbamoyltransferase"/>
    <property type="match status" value="1"/>
</dbReference>
<dbReference type="Pfam" id="PF02729">
    <property type="entry name" value="OTCace_N"/>
    <property type="match status" value="1"/>
</dbReference>
<feature type="binding site" evidence="7">
    <location>
        <position position="268"/>
    </location>
    <ligand>
        <name>carbamoyl phosphate</name>
        <dbReference type="ChEBI" id="CHEBI:58228"/>
    </ligand>
</feature>
<dbReference type="PANTHER" id="PTHR45753">
    <property type="entry name" value="ORNITHINE CARBAMOYLTRANSFERASE, MITOCHONDRIAL"/>
    <property type="match status" value="1"/>
</dbReference>
<evidence type="ECO:0000256" key="5">
    <source>
        <dbReference type="ARBA" id="ARBA00043884"/>
    </source>
</evidence>
<dbReference type="NCBIfam" id="TIGR00670">
    <property type="entry name" value="asp_carb_tr"/>
    <property type="match status" value="1"/>
</dbReference>
<dbReference type="FunFam" id="3.40.50.1370:FF:000002">
    <property type="entry name" value="Aspartate carbamoyltransferase 2"/>
    <property type="match status" value="1"/>
</dbReference>
<dbReference type="Proteomes" id="UP000035704">
    <property type="component" value="Chromosome"/>
</dbReference>
<dbReference type="EMBL" id="CP009687">
    <property type="protein sequence ID" value="AKL94085.1"/>
    <property type="molecule type" value="Genomic_DNA"/>
</dbReference>
<dbReference type="KEGG" id="cace:CACET_c05750"/>
<dbReference type="GO" id="GO:0004070">
    <property type="term" value="F:aspartate carbamoyltransferase activity"/>
    <property type="evidence" value="ECO:0007669"/>
    <property type="project" value="UniProtKB-UniRule"/>
</dbReference>
<comment type="subunit">
    <text evidence="7">Heterododecamer (2C3:3R2) of six catalytic PyrB chains organized as two trimers (C3), and six regulatory PyrI chains organized as three dimers (R2).</text>
</comment>
<evidence type="ECO:0000256" key="3">
    <source>
        <dbReference type="ARBA" id="ARBA00022679"/>
    </source>
</evidence>
<feature type="binding site" evidence="7">
    <location>
        <position position="166"/>
    </location>
    <ligand>
        <name>L-aspartate</name>
        <dbReference type="ChEBI" id="CHEBI:29991"/>
    </ligand>
</feature>
<dbReference type="Pfam" id="PF00185">
    <property type="entry name" value="OTCace"/>
    <property type="match status" value="1"/>
</dbReference>
<feature type="binding site" evidence="7">
    <location>
        <position position="84"/>
    </location>
    <ligand>
        <name>L-aspartate</name>
        <dbReference type="ChEBI" id="CHEBI:29991"/>
    </ligand>
</feature>
<dbReference type="NCBIfam" id="NF002032">
    <property type="entry name" value="PRK00856.1"/>
    <property type="match status" value="1"/>
</dbReference>
<comment type="pathway">
    <text evidence="1 7">Pyrimidine metabolism; UMP biosynthesis via de novo pathway; (S)-dihydroorotate from bicarbonate: step 2/3.</text>
</comment>
<dbReference type="GO" id="GO:0006520">
    <property type="term" value="P:amino acid metabolic process"/>
    <property type="evidence" value="ECO:0007669"/>
    <property type="project" value="InterPro"/>
</dbReference>
<gene>
    <name evidence="7 8" type="primary">pyrB</name>
    <name evidence="8" type="ORF">CACET_c05750</name>
</gene>
<dbReference type="STRING" id="84022.CACET_c05750"/>
<dbReference type="RefSeq" id="WP_044823064.1">
    <property type="nucleotide sequence ID" value="NZ_CP009687.1"/>
</dbReference>
<feature type="binding site" evidence="7">
    <location>
        <position position="56"/>
    </location>
    <ligand>
        <name>carbamoyl phosphate</name>
        <dbReference type="ChEBI" id="CHEBI:58228"/>
    </ligand>
</feature>
<dbReference type="PANTHER" id="PTHR45753:SF6">
    <property type="entry name" value="ASPARTATE CARBAMOYLTRANSFERASE"/>
    <property type="match status" value="1"/>
</dbReference>
<feature type="binding site" evidence="7">
    <location>
        <position position="136"/>
    </location>
    <ligand>
        <name>carbamoyl phosphate</name>
        <dbReference type="ChEBI" id="CHEBI:58228"/>
    </ligand>
</feature>
<keyword evidence="4 7" id="KW-0665">Pyrimidine biosynthesis</keyword>
<keyword evidence="9" id="KW-1185">Reference proteome</keyword>
<comment type="similarity">
    <text evidence="2 7">Belongs to the aspartate/ornithine carbamoyltransferase superfamily. ATCase family.</text>
</comment>
<evidence type="ECO:0000313" key="9">
    <source>
        <dbReference type="Proteomes" id="UP000035704"/>
    </source>
</evidence>
<dbReference type="OrthoDB" id="9774690at2"/>
<comment type="catalytic activity">
    <reaction evidence="6 7">
        <text>carbamoyl phosphate + L-aspartate = N-carbamoyl-L-aspartate + phosphate + H(+)</text>
        <dbReference type="Rhea" id="RHEA:20013"/>
        <dbReference type="ChEBI" id="CHEBI:15378"/>
        <dbReference type="ChEBI" id="CHEBI:29991"/>
        <dbReference type="ChEBI" id="CHEBI:32814"/>
        <dbReference type="ChEBI" id="CHEBI:43474"/>
        <dbReference type="ChEBI" id="CHEBI:58228"/>
        <dbReference type="EC" id="2.1.3.2"/>
    </reaction>
</comment>
<keyword evidence="3 7" id="KW-0808">Transferase</keyword>
<dbReference type="PATRIC" id="fig|84022.5.peg.1514"/>